<dbReference type="PROSITE" id="PS50850">
    <property type="entry name" value="MFS"/>
    <property type="match status" value="1"/>
</dbReference>
<evidence type="ECO:0000256" key="6">
    <source>
        <dbReference type="SAM" id="Phobius"/>
    </source>
</evidence>
<feature type="transmembrane region" description="Helical" evidence="6">
    <location>
        <begin position="266"/>
        <end position="287"/>
    </location>
</feature>
<dbReference type="GO" id="GO:0005886">
    <property type="term" value="C:plasma membrane"/>
    <property type="evidence" value="ECO:0007669"/>
    <property type="project" value="UniProtKB-SubCell"/>
</dbReference>
<comment type="caution">
    <text evidence="8">The sequence shown here is derived from an EMBL/GenBank/DDBJ whole genome shotgun (WGS) entry which is preliminary data.</text>
</comment>
<feature type="domain" description="Major facilitator superfamily (MFS) profile" evidence="7">
    <location>
        <begin position="28"/>
        <end position="408"/>
    </location>
</feature>
<dbReference type="Proteomes" id="UP000231322">
    <property type="component" value="Unassembled WGS sequence"/>
</dbReference>
<accession>A0A2G7HF55</accession>
<dbReference type="Pfam" id="PF07690">
    <property type="entry name" value="MFS_1"/>
    <property type="match status" value="1"/>
</dbReference>
<proteinExistence type="predicted"/>
<dbReference type="Gene3D" id="1.20.1250.20">
    <property type="entry name" value="MFS general substrate transporter like domains"/>
    <property type="match status" value="1"/>
</dbReference>
<organism evidence="8 9">
    <name type="scientific">Clostridium combesii</name>
    <dbReference type="NCBI Taxonomy" id="39481"/>
    <lineage>
        <taxon>Bacteria</taxon>
        <taxon>Bacillati</taxon>
        <taxon>Bacillota</taxon>
        <taxon>Clostridia</taxon>
        <taxon>Eubacteriales</taxon>
        <taxon>Clostridiaceae</taxon>
        <taxon>Clostridium</taxon>
    </lineage>
</organism>
<dbReference type="GO" id="GO:0022857">
    <property type="term" value="F:transmembrane transporter activity"/>
    <property type="evidence" value="ECO:0007669"/>
    <property type="project" value="InterPro"/>
</dbReference>
<keyword evidence="2" id="KW-0813">Transport</keyword>
<dbReference type="AlphaFoldDB" id="A0A2G7HF55"/>
<keyword evidence="3 6" id="KW-0812">Transmembrane</keyword>
<keyword evidence="5 6" id="KW-0472">Membrane</keyword>
<dbReference type="InterPro" id="IPR036259">
    <property type="entry name" value="MFS_trans_sf"/>
</dbReference>
<feature type="transmembrane region" description="Helical" evidence="6">
    <location>
        <begin position="64"/>
        <end position="83"/>
    </location>
</feature>
<evidence type="ECO:0000313" key="9">
    <source>
        <dbReference type="Proteomes" id="UP000231322"/>
    </source>
</evidence>
<dbReference type="SUPFAM" id="SSF103473">
    <property type="entry name" value="MFS general substrate transporter"/>
    <property type="match status" value="1"/>
</dbReference>
<dbReference type="EMBL" id="PEIK01000011">
    <property type="protein sequence ID" value="PIH03366.1"/>
    <property type="molecule type" value="Genomic_DNA"/>
</dbReference>
<evidence type="ECO:0000259" key="7">
    <source>
        <dbReference type="PROSITE" id="PS50850"/>
    </source>
</evidence>
<evidence type="ECO:0000256" key="3">
    <source>
        <dbReference type="ARBA" id="ARBA00022692"/>
    </source>
</evidence>
<evidence type="ECO:0000256" key="5">
    <source>
        <dbReference type="ARBA" id="ARBA00023136"/>
    </source>
</evidence>
<protein>
    <submittedName>
        <fullName evidence="8">MFS transporter</fullName>
    </submittedName>
</protein>
<dbReference type="InterPro" id="IPR020846">
    <property type="entry name" value="MFS_dom"/>
</dbReference>
<feature type="transmembrane region" description="Helical" evidence="6">
    <location>
        <begin position="152"/>
        <end position="173"/>
    </location>
</feature>
<keyword evidence="9" id="KW-1185">Reference proteome</keyword>
<dbReference type="PANTHER" id="PTHR42910:SF1">
    <property type="entry name" value="MAJOR FACILITATOR SUPERFAMILY (MFS) PROFILE DOMAIN-CONTAINING PROTEIN"/>
    <property type="match status" value="1"/>
</dbReference>
<feature type="transmembrane region" description="Helical" evidence="6">
    <location>
        <begin position="123"/>
        <end position="140"/>
    </location>
</feature>
<feature type="transmembrane region" description="Helical" evidence="6">
    <location>
        <begin position="355"/>
        <end position="373"/>
    </location>
</feature>
<name>A0A2G7HF55_9CLOT</name>
<evidence type="ECO:0000256" key="4">
    <source>
        <dbReference type="ARBA" id="ARBA00022989"/>
    </source>
</evidence>
<feature type="transmembrane region" description="Helical" evidence="6">
    <location>
        <begin position="379"/>
        <end position="398"/>
    </location>
</feature>
<dbReference type="PANTHER" id="PTHR42910">
    <property type="entry name" value="TRANSPORTER SCO4007-RELATED"/>
    <property type="match status" value="1"/>
</dbReference>
<feature type="transmembrane region" description="Helical" evidence="6">
    <location>
        <begin position="95"/>
        <end position="117"/>
    </location>
</feature>
<reference evidence="8 9" key="1">
    <citation type="submission" date="2017-10" db="EMBL/GenBank/DDBJ databases">
        <title>Reclassification of Eubacterium combesii and discrepancies in the nomenclature of botulinum neurotoxin producing clostridia. Request for an Opinion.</title>
        <authorList>
            <person name="Dobritsa A.P."/>
            <person name="Kutumbaka K.K."/>
            <person name="Samadpour M."/>
        </authorList>
    </citation>
    <scope>NUCLEOTIDE SEQUENCE [LARGE SCALE GENOMIC DNA]</scope>
    <source>
        <strain evidence="8 9">DSM 20696</strain>
    </source>
</reference>
<comment type="subcellular location">
    <subcellularLocation>
        <location evidence="1">Cell membrane</location>
        <topology evidence="1">Multi-pass membrane protein</topology>
    </subcellularLocation>
</comment>
<evidence type="ECO:0000256" key="2">
    <source>
        <dbReference type="ARBA" id="ARBA00022448"/>
    </source>
</evidence>
<keyword evidence="4 6" id="KW-1133">Transmembrane helix</keyword>
<feature type="transmembrane region" description="Helical" evidence="6">
    <location>
        <begin position="23"/>
        <end position="44"/>
    </location>
</feature>
<feature type="transmembrane region" description="Helical" evidence="6">
    <location>
        <begin position="294"/>
        <end position="311"/>
    </location>
</feature>
<feature type="transmembrane region" description="Helical" evidence="6">
    <location>
        <begin position="179"/>
        <end position="197"/>
    </location>
</feature>
<feature type="transmembrane region" description="Helical" evidence="6">
    <location>
        <begin position="232"/>
        <end position="254"/>
    </location>
</feature>
<dbReference type="InterPro" id="IPR011701">
    <property type="entry name" value="MFS"/>
</dbReference>
<dbReference type="RefSeq" id="WP_099839781.1">
    <property type="nucleotide sequence ID" value="NZ_PEIK01000011.1"/>
</dbReference>
<dbReference type="CDD" id="cd17324">
    <property type="entry name" value="MFS_NepI_like"/>
    <property type="match status" value="1"/>
</dbReference>
<feature type="transmembrane region" description="Helical" evidence="6">
    <location>
        <begin position="317"/>
        <end position="334"/>
    </location>
</feature>
<evidence type="ECO:0000313" key="8">
    <source>
        <dbReference type="EMBL" id="PIH03366.1"/>
    </source>
</evidence>
<gene>
    <name evidence="8" type="ORF">CS538_13515</name>
</gene>
<evidence type="ECO:0000256" key="1">
    <source>
        <dbReference type="ARBA" id="ARBA00004651"/>
    </source>
</evidence>
<sequence length="408" mass="44948">MYQSNNKFIKINSSINNLEAKPILTNLLILVMSIACGLTVANLYYIQPLLADIAKTFHVSQLSIGFAAMLTQIGYAIGMIFILPLGDIKEKRKLIVIMLLCSIIALMSMFFASNIYILTISSFAVGFTSIIPQLIITLAAQLSTPQQRGQTIGTIMSGLLIGILLSRTISGILGGYFGWRAVYLIAAIMMLTLMLILRKLIPLCEPISDIKYTQLLKSMIYLIKTEPILREVSINGALMFSAFSAFWTSLIFLLESSHYNMGAEAAGLFGLVGIIGALAAPIVGKLADKRGSRFAIGICIIVVIIAYLFFFLFGFKIWGLILGIIFLDLGVQSCNVSNQARVHSLNEKTRNRLNTIYMVSFFLGGALGSFLGSYSYSHFGWYGVCTFGMATQIIAIILHKVEKKHKMY</sequence>